<dbReference type="InterPro" id="IPR029063">
    <property type="entry name" value="SAM-dependent_MTases_sf"/>
</dbReference>
<dbReference type="GO" id="GO:0008168">
    <property type="term" value="F:methyltransferase activity"/>
    <property type="evidence" value="ECO:0007669"/>
    <property type="project" value="UniProtKB-KW"/>
</dbReference>
<dbReference type="RefSeq" id="WP_283831808.1">
    <property type="nucleotide sequence ID" value="NZ_JASJEU010000013.1"/>
</dbReference>
<dbReference type="EMBL" id="JASJEU010000013">
    <property type="protein sequence ID" value="MDJ1650456.1"/>
    <property type="molecule type" value="Genomic_DNA"/>
</dbReference>
<evidence type="ECO:0000313" key="3">
    <source>
        <dbReference type="Proteomes" id="UP001232750"/>
    </source>
</evidence>
<accession>A0ABT7DLQ5</accession>
<protein>
    <submittedName>
        <fullName evidence="2">Class I SAM-dependent methyltransferase</fullName>
    </submittedName>
</protein>
<reference evidence="2 3" key="1">
    <citation type="submission" date="2023-05" db="EMBL/GenBank/DDBJ databases">
        <title>Gordonibacter KGMB12511T sp. nov., isolated from faeces of healthy Korean.</title>
        <authorList>
            <person name="Kim H.S."/>
            <person name="Kim J.-S."/>
            <person name="Suh M.K."/>
            <person name="Eom M.K."/>
            <person name="Do H.E."/>
            <person name="Lee J.-S."/>
        </authorList>
    </citation>
    <scope>NUCLEOTIDE SEQUENCE [LARGE SCALE GENOMIC DNA]</scope>
    <source>
        <strain evidence="2 3">KGMB12511</strain>
    </source>
</reference>
<feature type="domain" description="Methyltransferase type 11" evidence="1">
    <location>
        <begin position="34"/>
        <end position="123"/>
    </location>
</feature>
<gene>
    <name evidence="2" type="ORF">QNJ86_06565</name>
</gene>
<dbReference type="Pfam" id="PF08241">
    <property type="entry name" value="Methyltransf_11"/>
    <property type="match status" value="1"/>
</dbReference>
<evidence type="ECO:0000259" key="1">
    <source>
        <dbReference type="Pfam" id="PF08241"/>
    </source>
</evidence>
<dbReference type="SUPFAM" id="SSF53335">
    <property type="entry name" value="S-adenosyl-L-methionine-dependent methyltransferases"/>
    <property type="match status" value="1"/>
</dbReference>
<keyword evidence="3" id="KW-1185">Reference proteome</keyword>
<dbReference type="Proteomes" id="UP001232750">
    <property type="component" value="Unassembled WGS sequence"/>
</dbReference>
<comment type="caution">
    <text evidence="2">The sequence shown here is derived from an EMBL/GenBank/DDBJ whole genome shotgun (WGS) entry which is preliminary data.</text>
</comment>
<dbReference type="InterPro" id="IPR013216">
    <property type="entry name" value="Methyltransf_11"/>
</dbReference>
<dbReference type="PANTHER" id="PTHR43861">
    <property type="entry name" value="TRANS-ACONITATE 2-METHYLTRANSFERASE-RELATED"/>
    <property type="match status" value="1"/>
</dbReference>
<dbReference type="CDD" id="cd02440">
    <property type="entry name" value="AdoMet_MTases"/>
    <property type="match status" value="1"/>
</dbReference>
<dbReference type="PANTHER" id="PTHR43861:SF1">
    <property type="entry name" value="TRANS-ACONITATE 2-METHYLTRANSFERASE"/>
    <property type="match status" value="1"/>
</dbReference>
<keyword evidence="2" id="KW-0808">Transferase</keyword>
<organism evidence="2 3">
    <name type="scientific">Gordonibacter faecis</name>
    <dbReference type="NCBI Taxonomy" id="3047475"/>
    <lineage>
        <taxon>Bacteria</taxon>
        <taxon>Bacillati</taxon>
        <taxon>Actinomycetota</taxon>
        <taxon>Coriobacteriia</taxon>
        <taxon>Eggerthellales</taxon>
        <taxon>Eggerthellaceae</taxon>
        <taxon>Gordonibacter</taxon>
    </lineage>
</organism>
<proteinExistence type="predicted"/>
<dbReference type="Gene3D" id="3.40.50.150">
    <property type="entry name" value="Vaccinia Virus protein VP39"/>
    <property type="match status" value="1"/>
</dbReference>
<sequence>MDRGVAGEAGGGLVDLLRQVVAEMPCVAGCVRLLEVGCGDGEHLEALAALGEVVGVDTSAEAVERARAAHPGCDVQVADACSLPFENEFDVVFSEGAFSWTPDQVGVLTSVAHALKAGGALVVQMGAEGDVARIQEGYAQALRAHSGDYSCQFCLPREESYRRLLGIMGFDVASMEVQQYRAPLPGGRDGLRQWACTYFAKSLALYRPSDRERLLEDFEQACECDLWDSERGVWLADRRTLRFVARKRAR</sequence>
<name>A0ABT7DLQ5_9ACTN</name>
<keyword evidence="2" id="KW-0489">Methyltransferase</keyword>
<dbReference type="GO" id="GO:0032259">
    <property type="term" value="P:methylation"/>
    <property type="evidence" value="ECO:0007669"/>
    <property type="project" value="UniProtKB-KW"/>
</dbReference>
<evidence type="ECO:0000313" key="2">
    <source>
        <dbReference type="EMBL" id="MDJ1650456.1"/>
    </source>
</evidence>